<protein>
    <recommendedName>
        <fullName evidence="1">Glycosyltransferase 2-like domain-containing protein</fullName>
    </recommendedName>
</protein>
<dbReference type="EMBL" id="LNAL01000007">
    <property type="protein sequence ID" value="KUG07383.1"/>
    <property type="molecule type" value="Genomic_DNA"/>
</dbReference>
<name>A0A9X0HK77_SOLP1</name>
<keyword evidence="3" id="KW-1185">Reference proteome</keyword>
<gene>
    <name evidence="2" type="ORF">ASU33_13580</name>
</gene>
<dbReference type="AlphaFoldDB" id="A0A9X0HK77"/>
<dbReference type="PANTHER" id="PTHR43179">
    <property type="entry name" value="RHAMNOSYLTRANSFERASE WBBL"/>
    <property type="match status" value="1"/>
</dbReference>
<reference evidence="2 3" key="1">
    <citation type="submission" date="2015-11" db="EMBL/GenBank/DDBJ databases">
        <title>Solirubrum puertoriconensis gen. nov. an environmental bacteria isolated in Puerto Rico.</title>
        <authorList>
            <person name="Cuebas-Irizarry M.F."/>
            <person name="Montalvo-Rodriguez R."/>
        </authorList>
    </citation>
    <scope>NUCLEOTIDE SEQUENCE [LARGE SCALE GENOMIC DNA]</scope>
    <source>
        <strain evidence="2 3">MC1A</strain>
    </source>
</reference>
<evidence type="ECO:0000313" key="3">
    <source>
        <dbReference type="Proteomes" id="UP000054223"/>
    </source>
</evidence>
<evidence type="ECO:0000259" key="1">
    <source>
        <dbReference type="Pfam" id="PF00535"/>
    </source>
</evidence>
<dbReference type="Gene3D" id="3.90.550.10">
    <property type="entry name" value="Spore Coat Polysaccharide Biosynthesis Protein SpsA, Chain A"/>
    <property type="match status" value="1"/>
</dbReference>
<dbReference type="SUPFAM" id="SSF53448">
    <property type="entry name" value="Nucleotide-diphospho-sugar transferases"/>
    <property type="match status" value="1"/>
</dbReference>
<dbReference type="Pfam" id="PF00535">
    <property type="entry name" value="Glycos_transf_2"/>
    <property type="match status" value="1"/>
</dbReference>
<proteinExistence type="predicted"/>
<dbReference type="InterPro" id="IPR029044">
    <property type="entry name" value="Nucleotide-diphossugar_trans"/>
</dbReference>
<accession>A0A9X0HK77</accession>
<dbReference type="PANTHER" id="PTHR43179:SF7">
    <property type="entry name" value="RHAMNOSYLTRANSFERASE WBBL"/>
    <property type="match status" value="1"/>
</dbReference>
<comment type="caution">
    <text evidence="2">The sequence shown here is derived from an EMBL/GenBank/DDBJ whole genome shotgun (WGS) entry which is preliminary data.</text>
</comment>
<organism evidence="2 3">
    <name type="scientific">Solirubrum puertoriconensis</name>
    <dbReference type="NCBI Taxonomy" id="1751427"/>
    <lineage>
        <taxon>Bacteria</taxon>
        <taxon>Pseudomonadati</taxon>
        <taxon>Bacteroidota</taxon>
        <taxon>Cytophagia</taxon>
        <taxon>Cytophagales</taxon>
    </lineage>
</organism>
<sequence>MLPFLQPLATMPGLSVLIPVYNCDVRALVQALVSQAAAWPGPVELLCFDDASEEPFRKLNREVAALPRVRYHELPHNLGRSAIRNRLAAEAVHPWLLLLDNNVRITSPEFLARYAAALLQVPVIVGGSVYSETPPADVRQHLRWHYGRTREARPATERQQAPYAQFNLKNVLISAAVFRQFPLDETLTQYGHEDTKLGWELHQHAVPVYHMNNPVEHAALEPAEVFLQKSQAAVYNLLQLYQAHGLGAETKLLATGLRLRRLGLAGVALRALRQAEPWLTRKAQQANPSLRSFDLLKLLWLLQAWEPNSENKKPA</sequence>
<dbReference type="Proteomes" id="UP000054223">
    <property type="component" value="Unassembled WGS sequence"/>
</dbReference>
<evidence type="ECO:0000313" key="2">
    <source>
        <dbReference type="EMBL" id="KUG07383.1"/>
    </source>
</evidence>
<feature type="domain" description="Glycosyltransferase 2-like" evidence="1">
    <location>
        <begin position="15"/>
        <end position="158"/>
    </location>
</feature>
<dbReference type="InterPro" id="IPR001173">
    <property type="entry name" value="Glyco_trans_2-like"/>
</dbReference>